<evidence type="ECO:0000256" key="3">
    <source>
        <dbReference type="ARBA" id="ARBA00023274"/>
    </source>
</evidence>
<feature type="region of interest" description="Disordered" evidence="7">
    <location>
        <begin position="1"/>
        <end position="21"/>
    </location>
</feature>
<accession>A0A366FS07</accession>
<evidence type="ECO:0000313" key="8">
    <source>
        <dbReference type="EMBL" id="RBP16840.1"/>
    </source>
</evidence>
<dbReference type="Proteomes" id="UP000253529">
    <property type="component" value="Unassembled WGS sequence"/>
</dbReference>
<dbReference type="GO" id="GO:0070181">
    <property type="term" value="F:small ribosomal subunit rRNA binding"/>
    <property type="evidence" value="ECO:0007669"/>
    <property type="project" value="TreeGrafter"/>
</dbReference>
<evidence type="ECO:0000256" key="6">
    <source>
        <dbReference type="HAMAP-Rule" id="MF_00360"/>
    </source>
</evidence>
<dbReference type="InterPro" id="IPR035980">
    <property type="entry name" value="Ribosomal_bS6_sf"/>
</dbReference>
<dbReference type="Pfam" id="PF01250">
    <property type="entry name" value="Ribosomal_S6"/>
    <property type="match status" value="1"/>
</dbReference>
<name>A0A366FS07_9HYPH</name>
<dbReference type="EMBL" id="QNRK01000004">
    <property type="protein sequence ID" value="RBP16840.1"/>
    <property type="molecule type" value="Genomic_DNA"/>
</dbReference>
<keyword evidence="3 6" id="KW-0687">Ribonucleoprotein</keyword>
<feature type="region of interest" description="Disordered" evidence="7">
    <location>
        <begin position="127"/>
        <end position="177"/>
    </location>
</feature>
<dbReference type="HAMAP" id="MF_00360">
    <property type="entry name" value="Ribosomal_bS6"/>
    <property type="match status" value="1"/>
</dbReference>
<dbReference type="GO" id="GO:0022627">
    <property type="term" value="C:cytosolic small ribosomal subunit"/>
    <property type="evidence" value="ECO:0007669"/>
    <property type="project" value="TreeGrafter"/>
</dbReference>
<dbReference type="Gene3D" id="3.30.70.60">
    <property type="match status" value="1"/>
</dbReference>
<dbReference type="GO" id="GO:0003735">
    <property type="term" value="F:structural constituent of ribosome"/>
    <property type="evidence" value="ECO:0007669"/>
    <property type="project" value="InterPro"/>
</dbReference>
<dbReference type="PANTHER" id="PTHR21011:SF1">
    <property type="entry name" value="SMALL RIBOSOMAL SUBUNIT PROTEIN BS6M"/>
    <property type="match status" value="1"/>
</dbReference>
<evidence type="ECO:0000256" key="2">
    <source>
        <dbReference type="ARBA" id="ARBA00022980"/>
    </source>
</evidence>
<keyword evidence="9" id="KW-1185">Reference proteome</keyword>
<protein>
    <recommendedName>
        <fullName evidence="5 6">Small ribosomal subunit protein bS6</fullName>
    </recommendedName>
</protein>
<dbReference type="GO" id="GO:0006412">
    <property type="term" value="P:translation"/>
    <property type="evidence" value="ECO:0007669"/>
    <property type="project" value="UniProtKB-UniRule"/>
</dbReference>
<dbReference type="NCBIfam" id="TIGR00166">
    <property type="entry name" value="S6"/>
    <property type="match status" value="1"/>
</dbReference>
<proteinExistence type="inferred from homology"/>
<evidence type="ECO:0000256" key="7">
    <source>
        <dbReference type="SAM" id="MobiDB-lite"/>
    </source>
</evidence>
<dbReference type="InterPro" id="IPR014717">
    <property type="entry name" value="Transl_elong_EF1B/ribsomal_bS6"/>
</dbReference>
<evidence type="ECO:0000313" key="9">
    <source>
        <dbReference type="Proteomes" id="UP000253529"/>
    </source>
</evidence>
<comment type="function">
    <text evidence="4 6">Binds together with bS18 to 16S ribosomal RNA.</text>
</comment>
<keyword evidence="6" id="KW-0694">RNA-binding</keyword>
<gene>
    <name evidence="6" type="primary">rpsF</name>
    <name evidence="8" type="ORF">DFR50_104117</name>
</gene>
<comment type="caution">
    <text evidence="8">The sequence shown here is derived from an EMBL/GenBank/DDBJ whole genome shotgun (WGS) entry which is preliminary data.</text>
</comment>
<organism evidence="8 9">
    <name type="scientific">Roseiarcus fermentans</name>
    <dbReference type="NCBI Taxonomy" id="1473586"/>
    <lineage>
        <taxon>Bacteria</taxon>
        <taxon>Pseudomonadati</taxon>
        <taxon>Pseudomonadota</taxon>
        <taxon>Alphaproteobacteria</taxon>
        <taxon>Hyphomicrobiales</taxon>
        <taxon>Roseiarcaceae</taxon>
        <taxon>Roseiarcus</taxon>
    </lineage>
</organism>
<evidence type="ECO:0000256" key="5">
    <source>
        <dbReference type="ARBA" id="ARBA00035294"/>
    </source>
</evidence>
<dbReference type="SUPFAM" id="SSF54995">
    <property type="entry name" value="Ribosomal protein S6"/>
    <property type="match status" value="1"/>
</dbReference>
<dbReference type="AlphaFoldDB" id="A0A366FS07"/>
<keyword evidence="6" id="KW-0699">rRNA-binding</keyword>
<comment type="similarity">
    <text evidence="1 6">Belongs to the bacterial ribosomal protein bS6 family.</text>
</comment>
<feature type="compositionally biased region" description="Basic and acidic residues" evidence="7">
    <location>
        <begin position="130"/>
        <end position="177"/>
    </location>
</feature>
<evidence type="ECO:0000256" key="4">
    <source>
        <dbReference type="ARBA" id="ARBA00035104"/>
    </source>
</evidence>
<dbReference type="CDD" id="cd00473">
    <property type="entry name" value="bS6"/>
    <property type="match status" value="1"/>
</dbReference>
<sequence length="177" mass="20014">MIRFEPFPGSEGSARDATETQERHDMALYEHIFLARQDVTPQQVEALTEQIKTKIASLGGAITKVEPWGLKSLAYRIKKNRKAHFVLLNISAPSAAIVEVERTLSINEDVIRYLTIRVDELEAGPSAMLRKREESDRDDRGPRGPRGDRPDRGDRDRGDRGDRPPRRPRDDMNAGAL</sequence>
<dbReference type="PANTHER" id="PTHR21011">
    <property type="entry name" value="MITOCHONDRIAL 28S RIBOSOMAL PROTEIN S6"/>
    <property type="match status" value="1"/>
</dbReference>
<dbReference type="InterPro" id="IPR000529">
    <property type="entry name" value="Ribosomal_bS6"/>
</dbReference>
<reference evidence="8 9" key="1">
    <citation type="submission" date="2018-06" db="EMBL/GenBank/DDBJ databases">
        <title>Genomic Encyclopedia of Type Strains, Phase IV (KMG-IV): sequencing the most valuable type-strain genomes for metagenomic binning, comparative biology and taxonomic classification.</title>
        <authorList>
            <person name="Goeker M."/>
        </authorList>
    </citation>
    <scope>NUCLEOTIDE SEQUENCE [LARGE SCALE GENOMIC DNA]</scope>
    <source>
        <strain evidence="8 9">DSM 24875</strain>
    </source>
</reference>
<keyword evidence="2 6" id="KW-0689">Ribosomal protein</keyword>
<dbReference type="InterPro" id="IPR020814">
    <property type="entry name" value="Ribosomal_S6_plastid/chlpt"/>
</dbReference>
<evidence type="ECO:0000256" key="1">
    <source>
        <dbReference type="ARBA" id="ARBA00009512"/>
    </source>
</evidence>